<feature type="transmembrane region" description="Helical" evidence="11">
    <location>
        <begin position="738"/>
        <end position="757"/>
    </location>
</feature>
<dbReference type="Gene3D" id="3.40.1110.10">
    <property type="entry name" value="Calcium-transporting ATPase, cytoplasmic domain N"/>
    <property type="match status" value="1"/>
</dbReference>
<dbReference type="GO" id="GO:0016887">
    <property type="term" value="F:ATP hydrolysis activity"/>
    <property type="evidence" value="ECO:0007669"/>
    <property type="project" value="InterPro"/>
</dbReference>
<comment type="caution">
    <text evidence="13">The sequence shown here is derived from an EMBL/GenBank/DDBJ whole genome shotgun (WGS) entry which is preliminary data.</text>
</comment>
<dbReference type="PRINTS" id="PR00119">
    <property type="entry name" value="CATATPASE"/>
</dbReference>
<dbReference type="InterPro" id="IPR001757">
    <property type="entry name" value="P_typ_ATPase"/>
</dbReference>
<keyword evidence="6 11" id="KW-0547">Nucleotide-binding</keyword>
<organism evidence="13 14">
    <name type="scientific">Zwartia hollandica</name>
    <dbReference type="NCBI Taxonomy" id="324606"/>
    <lineage>
        <taxon>Bacteria</taxon>
        <taxon>Pseudomonadati</taxon>
        <taxon>Pseudomonadota</taxon>
        <taxon>Betaproteobacteria</taxon>
        <taxon>Burkholderiales</taxon>
        <taxon>Alcaligenaceae</taxon>
        <taxon>Zwartia</taxon>
    </lineage>
</organism>
<evidence type="ECO:0000256" key="8">
    <source>
        <dbReference type="ARBA" id="ARBA00022967"/>
    </source>
</evidence>
<comment type="similarity">
    <text evidence="2 11">Belongs to the cation transport ATPase (P-type) (TC 3.A.3) family. Type IB subfamily.</text>
</comment>
<dbReference type="SFLD" id="SFLDF00027">
    <property type="entry name" value="p-type_atpase"/>
    <property type="match status" value="1"/>
</dbReference>
<gene>
    <name evidence="13" type="ORF">KZZ10_00395</name>
</gene>
<evidence type="ECO:0000256" key="6">
    <source>
        <dbReference type="ARBA" id="ARBA00022741"/>
    </source>
</evidence>
<dbReference type="SUPFAM" id="SSF55008">
    <property type="entry name" value="HMA, heavy metal-associated domain"/>
    <property type="match status" value="1"/>
</dbReference>
<dbReference type="InterPro" id="IPR036163">
    <property type="entry name" value="HMA_dom_sf"/>
</dbReference>
<comment type="subcellular location">
    <subcellularLocation>
        <location evidence="1">Cell membrane</location>
        <topology evidence="1">Multi-pass membrane protein</topology>
    </subcellularLocation>
</comment>
<dbReference type="InterPro" id="IPR006121">
    <property type="entry name" value="HMA_dom"/>
</dbReference>
<dbReference type="Pfam" id="PF00122">
    <property type="entry name" value="E1-E2_ATPase"/>
    <property type="match status" value="1"/>
</dbReference>
<evidence type="ECO:0000256" key="11">
    <source>
        <dbReference type="RuleBase" id="RU362081"/>
    </source>
</evidence>
<feature type="transmembrane region" description="Helical" evidence="11">
    <location>
        <begin position="393"/>
        <end position="416"/>
    </location>
</feature>
<dbReference type="FunFam" id="2.70.150.10:FF:000020">
    <property type="entry name" value="Copper-exporting P-type ATPase A"/>
    <property type="match status" value="1"/>
</dbReference>
<keyword evidence="8" id="KW-1278">Translocase</keyword>
<dbReference type="InterPro" id="IPR023214">
    <property type="entry name" value="HAD_sf"/>
</dbReference>
<dbReference type="CDD" id="cd02094">
    <property type="entry name" value="P-type_ATPase_Cu-like"/>
    <property type="match status" value="1"/>
</dbReference>
<dbReference type="InterPro" id="IPR059000">
    <property type="entry name" value="ATPase_P-type_domA"/>
</dbReference>
<protein>
    <submittedName>
        <fullName evidence="13">Heavy metal translocating P-type ATPase</fullName>
    </submittedName>
</protein>
<sequence>MAHKLINNERFVASVDLHIEDMTCASCVLRVEKALCAVPGVARAQVNLATQRATLTFAEQPADPAAIVTHAIAAASHAGYPATEITDDTQDDDSLVQQRAVEQQHLQTNLFISLGLTVPVFLLEMGSHASKQVHQLIHDTLGLQFSWTLQAVLTSLVMFGPGRVFFRKGLPALWHRVPDMNSLVALGAGSAWLYSLAALIAPNWLPENARFVYFEAAAVIITLIILGRWLEARAKGRTGDAVQHLIGLQPHTAHFVKGDNEIVEVAIEVIKPGDYLLVRPGERLPTDGVITQGTPYIDESMITGEPVASEKHPGDAVTGGTLNTTRSFTFQATHTGRNTVLAQIVRMVQTAQGAKLPIQAVVDQITAWFVPAILLCALSTFLIWYLIGPDPRFSHALISAVAVLIIACPCAMGLATPTSVMVGTGRAAQAGILFRHGDALQRLRDVTVIAFDKTGTLTAGKPQVTDLEIIDPTFSLETVLSWTAAMQSHSEHPIARAFVQAANERSLNIPLAQEFEAQTGAGAKALVAGRWVSAGTSQYMNEQGLETVDQQQRMTDWGLLAKTPILIAIDSTIVAVAALSDPIKPTAKFAIQSIKSAGIHTVMITGDHPLTARAVADTLGIDEVHANVLPVGKVERLQRMQKAGQVVAYVGDGINDAPALATADVGIAIGTGTDIAIESASVVLISDNLNGLINAITLSHATLKNIHQNLFWAFAYNVALVPIAAGVLYPTFGIQLSPAFAAAAMACSSVFVVANALRLKQLKLR</sequence>
<dbReference type="GO" id="GO:0005524">
    <property type="term" value="F:ATP binding"/>
    <property type="evidence" value="ECO:0007669"/>
    <property type="project" value="UniProtKB-UniRule"/>
</dbReference>
<dbReference type="InterPro" id="IPR023298">
    <property type="entry name" value="ATPase_P-typ_TM_dom_sf"/>
</dbReference>
<keyword evidence="4 11" id="KW-0812">Transmembrane</keyword>
<feature type="transmembrane region" description="Helical" evidence="11">
    <location>
        <begin position="106"/>
        <end position="123"/>
    </location>
</feature>
<dbReference type="InterPro" id="IPR044492">
    <property type="entry name" value="P_typ_ATPase_HD_dom"/>
</dbReference>
<evidence type="ECO:0000256" key="9">
    <source>
        <dbReference type="ARBA" id="ARBA00022989"/>
    </source>
</evidence>
<dbReference type="Proteomes" id="UP000739565">
    <property type="component" value="Unassembled WGS sequence"/>
</dbReference>
<dbReference type="InterPro" id="IPR027256">
    <property type="entry name" value="P-typ_ATPase_IB"/>
</dbReference>
<evidence type="ECO:0000256" key="7">
    <source>
        <dbReference type="ARBA" id="ARBA00022840"/>
    </source>
</evidence>
<dbReference type="Gene3D" id="2.70.150.10">
    <property type="entry name" value="Calcium-transporting ATPase, cytoplasmic transduction domain A"/>
    <property type="match status" value="1"/>
</dbReference>
<dbReference type="Gene3D" id="3.40.50.1000">
    <property type="entry name" value="HAD superfamily/HAD-like"/>
    <property type="match status" value="1"/>
</dbReference>
<dbReference type="PROSITE" id="PS50846">
    <property type="entry name" value="HMA_2"/>
    <property type="match status" value="1"/>
</dbReference>
<dbReference type="PANTHER" id="PTHR43520:SF8">
    <property type="entry name" value="P-TYPE CU(+) TRANSPORTER"/>
    <property type="match status" value="1"/>
</dbReference>
<dbReference type="PROSITE" id="PS01047">
    <property type="entry name" value="HMA_1"/>
    <property type="match status" value="1"/>
</dbReference>
<dbReference type="CDD" id="cd00371">
    <property type="entry name" value="HMA"/>
    <property type="match status" value="1"/>
</dbReference>
<dbReference type="PRINTS" id="PR00943">
    <property type="entry name" value="CUATPASE"/>
</dbReference>
<evidence type="ECO:0000256" key="3">
    <source>
        <dbReference type="ARBA" id="ARBA00022475"/>
    </source>
</evidence>
<keyword evidence="7 11" id="KW-0067">ATP-binding</keyword>
<dbReference type="Pfam" id="PF00403">
    <property type="entry name" value="HMA"/>
    <property type="match status" value="1"/>
</dbReference>
<dbReference type="SUPFAM" id="SSF81665">
    <property type="entry name" value="Calcium ATPase, transmembrane domain M"/>
    <property type="match status" value="1"/>
</dbReference>
<dbReference type="InterPro" id="IPR036412">
    <property type="entry name" value="HAD-like_sf"/>
</dbReference>
<dbReference type="NCBIfam" id="TIGR01494">
    <property type="entry name" value="ATPase_P-type"/>
    <property type="match status" value="1"/>
</dbReference>
<dbReference type="AlphaFoldDB" id="A0A953N6T4"/>
<feature type="transmembrane region" description="Helical" evidence="11">
    <location>
        <begin position="710"/>
        <end position="732"/>
    </location>
</feature>
<dbReference type="EMBL" id="JAHXRI010000001">
    <property type="protein sequence ID" value="MBZ1349093.1"/>
    <property type="molecule type" value="Genomic_DNA"/>
</dbReference>
<dbReference type="SUPFAM" id="SSF81653">
    <property type="entry name" value="Calcium ATPase, transduction domain A"/>
    <property type="match status" value="1"/>
</dbReference>
<keyword evidence="9 11" id="KW-1133">Transmembrane helix</keyword>
<dbReference type="GO" id="GO:0055070">
    <property type="term" value="P:copper ion homeostasis"/>
    <property type="evidence" value="ECO:0007669"/>
    <property type="project" value="TreeGrafter"/>
</dbReference>
<dbReference type="Pfam" id="PF00702">
    <property type="entry name" value="Hydrolase"/>
    <property type="match status" value="1"/>
</dbReference>
<proteinExistence type="inferred from homology"/>
<evidence type="ECO:0000256" key="10">
    <source>
        <dbReference type="ARBA" id="ARBA00023136"/>
    </source>
</evidence>
<dbReference type="NCBIfam" id="TIGR01525">
    <property type="entry name" value="ATPase-IB_hvy"/>
    <property type="match status" value="1"/>
</dbReference>
<dbReference type="GO" id="GO:0005507">
    <property type="term" value="F:copper ion binding"/>
    <property type="evidence" value="ECO:0007669"/>
    <property type="project" value="TreeGrafter"/>
</dbReference>
<evidence type="ECO:0000256" key="1">
    <source>
        <dbReference type="ARBA" id="ARBA00004651"/>
    </source>
</evidence>
<dbReference type="InterPro" id="IPR017969">
    <property type="entry name" value="Heavy-metal-associated_CS"/>
</dbReference>
<dbReference type="InterPro" id="IPR023299">
    <property type="entry name" value="ATPase_P-typ_cyto_dom_N"/>
</dbReference>
<feature type="domain" description="HMA" evidence="12">
    <location>
        <begin position="13"/>
        <end position="79"/>
    </location>
</feature>
<evidence type="ECO:0000256" key="2">
    <source>
        <dbReference type="ARBA" id="ARBA00006024"/>
    </source>
</evidence>
<evidence type="ECO:0000256" key="5">
    <source>
        <dbReference type="ARBA" id="ARBA00022723"/>
    </source>
</evidence>
<dbReference type="SUPFAM" id="SSF56784">
    <property type="entry name" value="HAD-like"/>
    <property type="match status" value="1"/>
</dbReference>
<dbReference type="SFLD" id="SFLDG00002">
    <property type="entry name" value="C1.7:_P-type_atpase_like"/>
    <property type="match status" value="1"/>
</dbReference>
<dbReference type="GO" id="GO:0043682">
    <property type="term" value="F:P-type divalent copper transporter activity"/>
    <property type="evidence" value="ECO:0007669"/>
    <property type="project" value="TreeGrafter"/>
</dbReference>
<evidence type="ECO:0000313" key="13">
    <source>
        <dbReference type="EMBL" id="MBZ1349093.1"/>
    </source>
</evidence>
<dbReference type="GO" id="GO:0060003">
    <property type="term" value="P:copper ion export"/>
    <property type="evidence" value="ECO:0007669"/>
    <property type="project" value="UniProtKB-ARBA"/>
</dbReference>
<dbReference type="InterPro" id="IPR018303">
    <property type="entry name" value="ATPase_P-typ_P_site"/>
</dbReference>
<feature type="transmembrane region" description="Helical" evidence="11">
    <location>
        <begin position="365"/>
        <end position="387"/>
    </location>
</feature>
<dbReference type="NCBIfam" id="TIGR01511">
    <property type="entry name" value="ATPase-IB1_Cu"/>
    <property type="match status" value="1"/>
</dbReference>
<feature type="transmembrane region" description="Helical" evidence="11">
    <location>
        <begin position="143"/>
        <end position="162"/>
    </location>
</feature>
<accession>A0A953N6T4</accession>
<evidence type="ECO:0000259" key="12">
    <source>
        <dbReference type="PROSITE" id="PS50846"/>
    </source>
</evidence>
<keyword evidence="10 11" id="KW-0472">Membrane</keyword>
<keyword evidence="14" id="KW-1185">Reference proteome</keyword>
<dbReference type="RefSeq" id="WP_259659513.1">
    <property type="nucleotide sequence ID" value="NZ_JAHXRI010000001.1"/>
</dbReference>
<evidence type="ECO:0000256" key="4">
    <source>
        <dbReference type="ARBA" id="ARBA00022692"/>
    </source>
</evidence>
<dbReference type="SFLD" id="SFLDS00003">
    <property type="entry name" value="Haloacid_Dehalogenase"/>
    <property type="match status" value="1"/>
</dbReference>
<dbReference type="GO" id="GO:0005886">
    <property type="term" value="C:plasma membrane"/>
    <property type="evidence" value="ECO:0007669"/>
    <property type="project" value="UniProtKB-SubCell"/>
</dbReference>
<name>A0A953N6T4_9BURK</name>
<dbReference type="PROSITE" id="PS00154">
    <property type="entry name" value="ATPASE_E1_E2"/>
    <property type="match status" value="1"/>
</dbReference>
<feature type="transmembrane region" description="Helical" evidence="11">
    <location>
        <begin position="211"/>
        <end position="230"/>
    </location>
</feature>
<reference evidence="13" key="1">
    <citation type="submission" date="2021-07" db="EMBL/GenBank/DDBJ databases">
        <title>New genus and species of the family Alcaligenaceae.</title>
        <authorList>
            <person name="Hahn M.W."/>
        </authorList>
    </citation>
    <scope>NUCLEOTIDE SEQUENCE</scope>
    <source>
        <strain evidence="13">LF4-65</strain>
    </source>
</reference>
<dbReference type="InterPro" id="IPR008250">
    <property type="entry name" value="ATPase_P-typ_transduc_dom_A_sf"/>
</dbReference>
<dbReference type="Gene3D" id="3.30.70.100">
    <property type="match status" value="1"/>
</dbReference>
<feature type="transmembrane region" description="Helical" evidence="11">
    <location>
        <begin position="183"/>
        <end position="205"/>
    </location>
</feature>
<keyword evidence="5 11" id="KW-0479">Metal-binding</keyword>
<keyword evidence="3 11" id="KW-1003">Cell membrane</keyword>
<evidence type="ECO:0000313" key="14">
    <source>
        <dbReference type="Proteomes" id="UP000739565"/>
    </source>
</evidence>
<dbReference type="PANTHER" id="PTHR43520">
    <property type="entry name" value="ATP7, ISOFORM B"/>
    <property type="match status" value="1"/>
</dbReference>